<feature type="transmembrane region" description="Helical" evidence="1">
    <location>
        <begin position="168"/>
        <end position="193"/>
    </location>
</feature>
<keyword evidence="4" id="KW-1185">Reference proteome</keyword>
<evidence type="ECO:0000256" key="1">
    <source>
        <dbReference type="SAM" id="Phobius"/>
    </source>
</evidence>
<organism evidence="2">
    <name type="scientific">Hexamita inflata</name>
    <dbReference type="NCBI Taxonomy" id="28002"/>
    <lineage>
        <taxon>Eukaryota</taxon>
        <taxon>Metamonada</taxon>
        <taxon>Diplomonadida</taxon>
        <taxon>Hexamitidae</taxon>
        <taxon>Hexamitinae</taxon>
        <taxon>Hexamita</taxon>
    </lineage>
</organism>
<dbReference type="AlphaFoldDB" id="A0AA86NR04"/>
<dbReference type="EMBL" id="CAXDID020000767">
    <property type="protein sequence ID" value="CAL6113528.1"/>
    <property type="molecule type" value="Genomic_DNA"/>
</dbReference>
<proteinExistence type="predicted"/>
<reference evidence="3 4" key="2">
    <citation type="submission" date="2024-07" db="EMBL/GenBank/DDBJ databases">
        <authorList>
            <person name="Akdeniz Z."/>
        </authorList>
    </citation>
    <scope>NUCLEOTIDE SEQUENCE [LARGE SCALE GENOMIC DNA]</scope>
</reference>
<gene>
    <name evidence="2" type="ORF">HINF_LOCUS11614</name>
    <name evidence="3" type="ORF">HINF_LOCUS77551</name>
</gene>
<comment type="caution">
    <text evidence="2">The sequence shown here is derived from an EMBL/GenBank/DDBJ whole genome shotgun (WGS) entry which is preliminary data.</text>
</comment>
<keyword evidence="1" id="KW-0472">Membrane</keyword>
<accession>A0AA86NR04</accession>
<reference evidence="2" key="1">
    <citation type="submission" date="2023-06" db="EMBL/GenBank/DDBJ databases">
        <authorList>
            <person name="Kurt Z."/>
        </authorList>
    </citation>
    <scope>NUCLEOTIDE SEQUENCE</scope>
</reference>
<keyword evidence="1" id="KW-0812">Transmembrane</keyword>
<dbReference type="Proteomes" id="UP001642409">
    <property type="component" value="Unassembled WGS sequence"/>
</dbReference>
<evidence type="ECO:0000313" key="3">
    <source>
        <dbReference type="EMBL" id="CAL6113528.1"/>
    </source>
</evidence>
<protein>
    <submittedName>
        <fullName evidence="3">Hypothetical_protein</fullName>
    </submittedName>
</protein>
<evidence type="ECO:0000313" key="2">
    <source>
        <dbReference type="EMBL" id="CAI9923969.1"/>
    </source>
</evidence>
<evidence type="ECO:0000313" key="4">
    <source>
        <dbReference type="Proteomes" id="UP001642409"/>
    </source>
</evidence>
<sequence length="229" mass="25804">MTLSSLHQYHLTHHHTHPQTIGGLVVVAWWWCPGPVSSPSSTSPSTWYYSCSTCYYSCSTCMSPVRLPCWELGPPGTATAWCGWCWGLWLCARLKVGQCGYGGNGGVQMHQNIRGVLLFMCKWILKQFIFNAANQLPELLQLWSVNIQLCCVGCGKQFGWLDCFADQLLLVLLVKSGALQLAWFASYCCLCCYPKLSFILFKHFCKLECVVTWWAKIGIVLFLWIPGKA</sequence>
<feature type="transmembrane region" description="Helical" evidence="1">
    <location>
        <begin position="205"/>
        <end position="225"/>
    </location>
</feature>
<keyword evidence="1" id="KW-1133">Transmembrane helix</keyword>
<name>A0AA86NR04_9EUKA</name>
<dbReference type="EMBL" id="CATOUU010000301">
    <property type="protein sequence ID" value="CAI9923969.1"/>
    <property type="molecule type" value="Genomic_DNA"/>
</dbReference>